<feature type="domain" description="Tudor" evidence="6">
    <location>
        <begin position="629"/>
        <end position="686"/>
    </location>
</feature>
<dbReference type="PROSITE" id="PS51644">
    <property type="entry name" value="HTH_OST"/>
    <property type="match status" value="1"/>
</dbReference>
<evidence type="ECO:0000256" key="5">
    <source>
        <dbReference type="SAM" id="MobiDB-lite"/>
    </source>
</evidence>
<feature type="compositionally biased region" description="Basic and acidic residues" evidence="5">
    <location>
        <begin position="115"/>
        <end position="129"/>
    </location>
</feature>
<dbReference type="Proteomes" id="UP000092445">
    <property type="component" value="Unassembled WGS sequence"/>
</dbReference>
<dbReference type="Gene3D" id="2.30.30.140">
    <property type="match status" value="1"/>
</dbReference>
<feature type="compositionally biased region" description="Polar residues" evidence="5">
    <location>
        <begin position="130"/>
        <end position="142"/>
    </location>
</feature>
<dbReference type="InterPro" id="IPR002999">
    <property type="entry name" value="Tudor"/>
</dbReference>
<sequence>MNAGVLSEMKVIIKSLVLSYPENITIQQLNRDYKETEGEDIPFHRVGFDTLEDFIHSLRDTIKVTGKGSNAVVNAIASENTKHIEKMVQEQKRPRKRGRRSGRSQVRSYSRSINRRNERSYGIPSDRRMQSSYFSNNNRYNEPQLTPLQTLARNFQWSRTAAKCLSQWGMESSPVNTWAPFYNYQLPIQNSTPAQARNYTNQMSPAVFARPRSSKKRDDHNVKRSQKVSVENDSENLENLLESKCNIQENVTTTHTNINGTNKFTKPGFLLPTPTQHGMQEKENCTATYKSINRTNESSRPPFLFPTPTQVRKQENKNSSVNYASTNEKNKFPTTGFLLPTPTNVRKQDNDNSSATYASINGINEISRPTFSFPTPTQIRKQENKNYASSNWENKFIRPSFLLATSTDIRKQETENSSATYASINGINEISRATSLLPTSPDVEKMNKSRKAFSSSTNTQVEQQKRTSPLKCKYVYPQNNELQNNSSTSKTTSLYEDLIDMESVVGNSPYAERSTTINANMNGSIFGDRVDVVNDLDEAVPKSATDGFLFCLDFPNDLIPYGDSIPSTELSKDFYVGSRLKIYVTEIHSPFKFWFHIQQDENPLDILMHRIEQWYKKLDPDEMRIPSDCLTKGKVCAAQYEGLWHRGKIVRNPIKNKVMVSFVDYGTVTEVDIAKIKYLTSYFCELPAQALRGSLSYIKPRNLHWSHEATNYFLSLVTETMVYAQISEIDDEQRALYLVICNACGDNVVQINDALIENRFALYDPEWEECNFRKNNGKRLRHPREDFPTFIMLESGEYANLGELLYLEELGIDYEAIYDRIIYNTSCILNKHKDATPQLRELPFYLLSTNPFRVDIMLELNGIKNLH</sequence>
<dbReference type="PANTHER" id="PTHR22948:SF76">
    <property type="entry name" value="FI20010P1-RELATED"/>
    <property type="match status" value="1"/>
</dbReference>
<keyword evidence="9" id="KW-1185">Reference proteome</keyword>
<evidence type="ECO:0000259" key="7">
    <source>
        <dbReference type="PROSITE" id="PS51644"/>
    </source>
</evidence>
<dbReference type="GO" id="GO:0005737">
    <property type="term" value="C:cytoplasm"/>
    <property type="evidence" value="ECO:0007669"/>
    <property type="project" value="UniProtKB-SubCell"/>
</dbReference>
<proteinExistence type="predicted"/>
<evidence type="ECO:0008006" key="10">
    <source>
        <dbReference type="Google" id="ProtNLM"/>
    </source>
</evidence>
<feature type="region of interest" description="Disordered" evidence="5">
    <location>
        <begin position="87"/>
        <end position="142"/>
    </location>
</feature>
<protein>
    <recommendedName>
        <fullName evidence="10">HTH OST-type domain-containing protein</fullName>
    </recommendedName>
</protein>
<dbReference type="VEuPathDB" id="VectorBase:GPAI020830"/>
<dbReference type="Pfam" id="PF12872">
    <property type="entry name" value="OST-HTH"/>
    <property type="match status" value="1"/>
</dbReference>
<dbReference type="InterPro" id="IPR041966">
    <property type="entry name" value="LOTUS-like"/>
</dbReference>
<dbReference type="GO" id="GO:0030154">
    <property type="term" value="P:cell differentiation"/>
    <property type="evidence" value="ECO:0007669"/>
    <property type="project" value="UniProtKB-ARBA"/>
</dbReference>
<dbReference type="STRING" id="7398.A0A1A9ZPC7"/>
<feature type="region of interest" description="Disordered" evidence="5">
    <location>
        <begin position="294"/>
        <end position="351"/>
    </location>
</feature>
<feature type="region of interest" description="Disordered" evidence="5">
    <location>
        <begin position="204"/>
        <end position="229"/>
    </location>
</feature>
<dbReference type="PANTHER" id="PTHR22948">
    <property type="entry name" value="TUDOR DOMAIN CONTAINING PROTEIN"/>
    <property type="match status" value="1"/>
</dbReference>
<dbReference type="CDD" id="cd09972">
    <property type="entry name" value="LOTUS_TDRD_OSKAR"/>
    <property type="match status" value="1"/>
</dbReference>
<evidence type="ECO:0000313" key="8">
    <source>
        <dbReference type="EnsemblMetazoa" id="GPAI020830-PA"/>
    </source>
</evidence>
<dbReference type="SMART" id="SM00333">
    <property type="entry name" value="TUDOR"/>
    <property type="match status" value="1"/>
</dbReference>
<keyword evidence="2" id="KW-0963">Cytoplasm</keyword>
<feature type="compositionally biased region" description="Polar residues" evidence="5">
    <location>
        <begin position="307"/>
        <end position="327"/>
    </location>
</feature>
<feature type="compositionally biased region" description="Polar residues" evidence="5">
    <location>
        <begin position="452"/>
        <end position="462"/>
    </location>
</feature>
<evidence type="ECO:0000256" key="2">
    <source>
        <dbReference type="ARBA" id="ARBA00022490"/>
    </source>
</evidence>
<reference evidence="9" key="1">
    <citation type="submission" date="2014-03" db="EMBL/GenBank/DDBJ databases">
        <authorList>
            <person name="Aksoy S."/>
            <person name="Warren W."/>
            <person name="Wilson R.K."/>
        </authorList>
    </citation>
    <scope>NUCLEOTIDE SEQUENCE [LARGE SCALE GENOMIC DNA]</scope>
    <source>
        <strain evidence="9">IAEA</strain>
    </source>
</reference>
<dbReference type="EnsemblMetazoa" id="GPAI020830-RA">
    <property type="protein sequence ID" value="GPAI020830-PA"/>
    <property type="gene ID" value="GPAI020830"/>
</dbReference>
<dbReference type="Gene3D" id="2.40.50.90">
    <property type="match status" value="1"/>
</dbReference>
<feature type="compositionally biased region" description="Low complexity" evidence="5">
    <location>
        <begin position="332"/>
        <end position="343"/>
    </location>
</feature>
<dbReference type="PROSITE" id="PS50304">
    <property type="entry name" value="TUDOR"/>
    <property type="match status" value="1"/>
</dbReference>
<name>A0A1A9ZPC7_GLOPL</name>
<keyword evidence="4" id="KW-0744">Spermatogenesis</keyword>
<feature type="domain" description="HTH OST-type" evidence="7">
    <location>
        <begin position="5"/>
        <end position="78"/>
    </location>
</feature>
<dbReference type="SUPFAM" id="SSF63748">
    <property type="entry name" value="Tudor/PWWP/MBT"/>
    <property type="match status" value="1"/>
</dbReference>
<comment type="subcellular location">
    <subcellularLocation>
        <location evidence="1">Cytoplasm</location>
    </subcellularLocation>
</comment>
<evidence type="ECO:0000256" key="3">
    <source>
        <dbReference type="ARBA" id="ARBA00022737"/>
    </source>
</evidence>
<keyword evidence="4" id="KW-0221">Differentiation</keyword>
<feature type="compositionally biased region" description="Low complexity" evidence="5">
    <location>
        <begin position="103"/>
        <end position="112"/>
    </location>
</feature>
<reference evidence="8" key="2">
    <citation type="submission" date="2020-05" db="UniProtKB">
        <authorList>
            <consortium name="EnsemblMetazoa"/>
        </authorList>
    </citation>
    <scope>IDENTIFICATION</scope>
    <source>
        <strain evidence="8">IAEA</strain>
    </source>
</reference>
<feature type="region of interest" description="Disordered" evidence="5">
    <location>
        <begin position="449"/>
        <end position="468"/>
    </location>
</feature>
<evidence type="ECO:0000313" key="9">
    <source>
        <dbReference type="Proteomes" id="UP000092445"/>
    </source>
</evidence>
<feature type="compositionally biased region" description="Basic residues" evidence="5">
    <location>
        <begin position="93"/>
        <end position="102"/>
    </location>
</feature>
<dbReference type="Gene3D" id="3.30.420.610">
    <property type="entry name" value="LOTUS domain-like"/>
    <property type="match status" value="1"/>
</dbReference>
<dbReference type="InterPro" id="IPR035437">
    <property type="entry name" value="SNase_OB-fold_sf"/>
</dbReference>
<keyword evidence="3" id="KW-0677">Repeat</keyword>
<dbReference type="Pfam" id="PF00567">
    <property type="entry name" value="TUDOR"/>
    <property type="match status" value="1"/>
</dbReference>
<accession>A0A1A9ZPC7</accession>
<organism evidence="8 9">
    <name type="scientific">Glossina pallidipes</name>
    <name type="common">Tsetse fly</name>
    <dbReference type="NCBI Taxonomy" id="7398"/>
    <lineage>
        <taxon>Eukaryota</taxon>
        <taxon>Metazoa</taxon>
        <taxon>Ecdysozoa</taxon>
        <taxon>Arthropoda</taxon>
        <taxon>Hexapoda</taxon>
        <taxon>Insecta</taxon>
        <taxon>Pterygota</taxon>
        <taxon>Neoptera</taxon>
        <taxon>Endopterygota</taxon>
        <taxon>Diptera</taxon>
        <taxon>Brachycera</taxon>
        <taxon>Muscomorpha</taxon>
        <taxon>Hippoboscoidea</taxon>
        <taxon>Glossinidae</taxon>
        <taxon>Glossina</taxon>
    </lineage>
</organism>
<dbReference type="InterPro" id="IPR025605">
    <property type="entry name" value="OST-HTH/LOTUS_dom"/>
</dbReference>
<dbReference type="AlphaFoldDB" id="A0A1A9ZPC7"/>
<evidence type="ECO:0000256" key="4">
    <source>
        <dbReference type="ARBA" id="ARBA00022871"/>
    </source>
</evidence>
<evidence type="ECO:0000259" key="6">
    <source>
        <dbReference type="PROSITE" id="PS50304"/>
    </source>
</evidence>
<dbReference type="InterPro" id="IPR050621">
    <property type="entry name" value="Tudor_domain_containing"/>
</dbReference>
<evidence type="ECO:0000256" key="1">
    <source>
        <dbReference type="ARBA" id="ARBA00004496"/>
    </source>
</evidence>
<dbReference type="GO" id="GO:0007283">
    <property type="term" value="P:spermatogenesis"/>
    <property type="evidence" value="ECO:0007669"/>
    <property type="project" value="UniProtKB-KW"/>
</dbReference>